<dbReference type="PANTHER" id="PTHR23196:SF1">
    <property type="entry name" value="PAX-INTERACTING PROTEIN 1"/>
    <property type="match status" value="1"/>
</dbReference>
<keyword evidence="3" id="KW-0539">Nucleus</keyword>
<gene>
    <name evidence="6" type="ORF">KP509_29G085700</name>
</gene>
<evidence type="ECO:0000256" key="2">
    <source>
        <dbReference type="ARBA" id="ARBA00022763"/>
    </source>
</evidence>
<feature type="compositionally biased region" description="Basic and acidic residues" evidence="4">
    <location>
        <begin position="97"/>
        <end position="115"/>
    </location>
</feature>
<dbReference type="GO" id="GO:0006974">
    <property type="term" value="P:DNA damage response"/>
    <property type="evidence" value="ECO:0007669"/>
    <property type="project" value="UniProtKB-KW"/>
</dbReference>
<proteinExistence type="predicted"/>
<reference evidence="6" key="1">
    <citation type="submission" date="2021-08" db="EMBL/GenBank/DDBJ databases">
        <title>WGS assembly of Ceratopteris richardii.</title>
        <authorList>
            <person name="Marchant D.B."/>
            <person name="Chen G."/>
            <person name="Jenkins J."/>
            <person name="Shu S."/>
            <person name="Leebens-Mack J."/>
            <person name="Grimwood J."/>
            <person name="Schmutz J."/>
            <person name="Soltis P."/>
            <person name="Soltis D."/>
            <person name="Chen Z.-H."/>
        </authorList>
    </citation>
    <scope>NUCLEOTIDE SEQUENCE</scope>
    <source>
        <strain evidence="6">Whitten #5841</strain>
        <tissue evidence="6">Leaf</tissue>
    </source>
</reference>
<evidence type="ECO:0000313" key="6">
    <source>
        <dbReference type="EMBL" id="KAH7292788.1"/>
    </source>
</evidence>
<evidence type="ECO:0000313" key="7">
    <source>
        <dbReference type="Proteomes" id="UP000825935"/>
    </source>
</evidence>
<comment type="subcellular location">
    <subcellularLocation>
        <location evidence="1">Nucleus</location>
    </subcellularLocation>
</comment>
<feature type="compositionally biased region" description="Basic residues" evidence="4">
    <location>
        <begin position="639"/>
        <end position="650"/>
    </location>
</feature>
<name>A0A8T2RAU3_CERRI</name>
<evidence type="ECO:0000256" key="1">
    <source>
        <dbReference type="ARBA" id="ARBA00004123"/>
    </source>
</evidence>
<dbReference type="InterPro" id="IPR001357">
    <property type="entry name" value="BRCT_dom"/>
</dbReference>
<feature type="compositionally biased region" description="Basic and acidic residues" evidence="4">
    <location>
        <begin position="246"/>
        <end position="258"/>
    </location>
</feature>
<feature type="compositionally biased region" description="Basic and acidic residues" evidence="4">
    <location>
        <begin position="223"/>
        <end position="236"/>
    </location>
</feature>
<evidence type="ECO:0000256" key="4">
    <source>
        <dbReference type="SAM" id="MobiDB-lite"/>
    </source>
</evidence>
<feature type="domain" description="BRCT" evidence="5">
    <location>
        <begin position="1130"/>
        <end position="1194"/>
    </location>
</feature>
<comment type="caution">
    <text evidence="6">The sequence shown here is derived from an EMBL/GenBank/DDBJ whole genome shotgun (WGS) entry which is preliminary data.</text>
</comment>
<dbReference type="InterPro" id="IPR036420">
    <property type="entry name" value="BRCT_dom_sf"/>
</dbReference>
<feature type="region of interest" description="Disordered" evidence="4">
    <location>
        <begin position="826"/>
        <end position="860"/>
    </location>
</feature>
<feature type="compositionally biased region" description="Polar residues" evidence="4">
    <location>
        <begin position="430"/>
        <end position="444"/>
    </location>
</feature>
<dbReference type="PROSITE" id="PS50172">
    <property type="entry name" value="BRCT"/>
    <property type="match status" value="1"/>
</dbReference>
<evidence type="ECO:0000259" key="5">
    <source>
        <dbReference type="PROSITE" id="PS50172"/>
    </source>
</evidence>
<keyword evidence="2" id="KW-0227">DNA damage</keyword>
<feature type="compositionally biased region" description="Basic and acidic residues" evidence="4">
    <location>
        <begin position="1"/>
        <end position="10"/>
    </location>
</feature>
<dbReference type="SUPFAM" id="SSF52113">
    <property type="entry name" value="BRCT domain"/>
    <property type="match status" value="1"/>
</dbReference>
<feature type="region of interest" description="Disordered" evidence="4">
    <location>
        <begin position="159"/>
        <end position="258"/>
    </location>
</feature>
<protein>
    <recommendedName>
        <fullName evidence="5">BRCT domain-containing protein</fullName>
    </recommendedName>
</protein>
<dbReference type="InterPro" id="IPR051579">
    <property type="entry name" value="DDR_Transcriptional_Reg"/>
</dbReference>
<feature type="region of interest" description="Disordered" evidence="4">
    <location>
        <begin position="58"/>
        <end position="124"/>
    </location>
</feature>
<keyword evidence="7" id="KW-1185">Reference proteome</keyword>
<feature type="region of interest" description="Disordered" evidence="4">
    <location>
        <begin position="611"/>
        <end position="699"/>
    </location>
</feature>
<feature type="compositionally biased region" description="Basic and acidic residues" evidence="4">
    <location>
        <begin position="826"/>
        <end position="842"/>
    </location>
</feature>
<feature type="region of interest" description="Disordered" evidence="4">
    <location>
        <begin position="413"/>
        <end position="444"/>
    </location>
</feature>
<feature type="region of interest" description="Disordered" evidence="4">
    <location>
        <begin position="1"/>
        <end position="23"/>
    </location>
</feature>
<organism evidence="6 7">
    <name type="scientific">Ceratopteris richardii</name>
    <name type="common">Triangle waterfern</name>
    <dbReference type="NCBI Taxonomy" id="49495"/>
    <lineage>
        <taxon>Eukaryota</taxon>
        <taxon>Viridiplantae</taxon>
        <taxon>Streptophyta</taxon>
        <taxon>Embryophyta</taxon>
        <taxon>Tracheophyta</taxon>
        <taxon>Polypodiopsida</taxon>
        <taxon>Polypodiidae</taxon>
        <taxon>Polypodiales</taxon>
        <taxon>Pteridineae</taxon>
        <taxon>Pteridaceae</taxon>
        <taxon>Parkerioideae</taxon>
        <taxon>Ceratopteris</taxon>
    </lineage>
</organism>
<accession>A0A8T2RAU3</accession>
<dbReference type="PANTHER" id="PTHR23196">
    <property type="entry name" value="PAX TRANSCRIPTION ACTIVATION DOMAIN INTERACTING PROTEIN"/>
    <property type="match status" value="1"/>
</dbReference>
<dbReference type="CDD" id="cd17744">
    <property type="entry name" value="BRCT_MDC1_rpt1"/>
    <property type="match status" value="1"/>
</dbReference>
<dbReference type="CDD" id="cd18432">
    <property type="entry name" value="BRCT_PAXIP1_rpt6_like"/>
    <property type="match status" value="1"/>
</dbReference>
<feature type="compositionally biased region" description="Basic and acidic residues" evidence="4">
    <location>
        <begin position="928"/>
        <end position="949"/>
    </location>
</feature>
<sequence>MVGDRSDEYGRQAPRYGSISSRSQGIQTLLLQTQSPTQIFSYEGHRDTELVHHNTAEHMGGDTLVNGSDDEGSGNTVLVNDLDDGSDIDSGPNNKGNDNRPRETLFHNNSHKDLPDSDATTEEGDAENMEHFDTNAESSLQRPFKPEDVRIMNPEEMAHATLPDSGTGENVAQHETPHSNFSTETNASKGSQSRPSSISSIRAASIRASGLRAASRSVSSNSDRPDDFKSDPEVTMDKVPGTLDIESNKTSRNGSEKEMCGVEDLGIRDTTKFNSVESSPQLMVPCHDRGADSLCGPATRLTSMTARQNCASLSQTLVFPDNRHNEQDDQDNIRPDATILLEDKIQCKSASHGSSSLRLQHSQSQTSVVSTKLLECEVHDDAIRVPDFDLRVQAGLPSSQKARKLVFDNMDSDVGGEQNATSKSLDKSHTSIPSKQMSDNHTLTNKQRNFFLPGTRMASTNLTYLDSHEPGEESQLHALGIVDKLVWLDTLCKPEDVATSLFPPEGSLQPDTGVKGLQSLAQAAQLKAVRNKLDVFDWEDSQADEDDQTVSINARKRSSKAQETSQRSKKQKISRQPQLASERKGIQKNMISTKQELSNKKHLARDIQIIPQAPETKPHTSLGTRLRRRPCMEANASCKPRKSARVQKRLKKEDDTMKQVEESSKDLNIQDQTPANDNKRKVQQAFSEPRGSKDDVETDRAKVTMGKESTLRLVDSSAVDTELQCDGRLSLRTEEDDAAAEMWIEAFSSAENKKPLKLELVKFRRQSTLQDDIANGGKKYRDVEPIARTEHDQHFETSEQENRLKVEEMPGTGVLIESEASAKVIKEEQRSTKSHGLKEISVSKKANMKQGSKKSSSDRFCLKASMRNLESEDEVTLKQKLSLMEEDGAGKELMAQEEEVVGRGPKTRSKSQKIKIQALSIRGKKRKQAAEVRIKVDTSRDTDSKEKEPSLLTETTQDDLTREKSAARSGRSRKRKADKEREAIIEDDSESVQFSEGIAVEGPKRNGNGRMDSDASMSDSVEAHEKSVVSRRTRNSASRSEVQIEETVKPQEQKSTSDFAIEHQQVGNEVLESCGRSIMSERKKKGKVSRIMQNLSPIIVDEGKRRTRDAREIRVLFSHGLAKDAIKHQKKILAKLGGQVAASAMECTHFISNGFVRSQNMLISMAAGKTVATTLWLESCGQAHYFVDEKNYILRDDKKEREFGFSMVSSLFAARRRPLFKDFKVIICPKTTPEPKALRAIVESAGGQVKGIETKIPWSDVDTQASLIVIGNQKSLDVCSQFLVKGLKVYSEELVLDGIVTQTLDFTRYLIFEDFNKRRGLRNAVNSKATV</sequence>
<dbReference type="Gene3D" id="3.40.50.10190">
    <property type="entry name" value="BRCT domain"/>
    <property type="match status" value="2"/>
</dbReference>
<dbReference type="Pfam" id="PF16770">
    <property type="entry name" value="RTT107_BRCT_5"/>
    <property type="match status" value="1"/>
</dbReference>
<dbReference type="GO" id="GO:0005634">
    <property type="term" value="C:nucleus"/>
    <property type="evidence" value="ECO:0007669"/>
    <property type="project" value="UniProtKB-SubCell"/>
</dbReference>
<dbReference type="OrthoDB" id="342264at2759"/>
<dbReference type="EMBL" id="CM035434">
    <property type="protein sequence ID" value="KAH7292788.1"/>
    <property type="molecule type" value="Genomic_DNA"/>
</dbReference>
<feature type="compositionally biased region" description="Basic and acidic residues" evidence="4">
    <location>
        <begin position="651"/>
        <end position="665"/>
    </location>
</feature>
<feature type="compositionally biased region" description="Polar residues" evidence="4">
    <location>
        <begin position="178"/>
        <end position="190"/>
    </location>
</feature>
<feature type="region of interest" description="Disordered" evidence="4">
    <location>
        <begin position="896"/>
        <end position="1057"/>
    </location>
</feature>
<feature type="compositionally biased region" description="Low complexity" evidence="4">
    <location>
        <begin position="191"/>
        <end position="220"/>
    </location>
</feature>
<feature type="compositionally biased region" description="Basic and acidic residues" evidence="4">
    <location>
        <begin position="690"/>
        <end position="699"/>
    </location>
</feature>
<dbReference type="Pfam" id="PF16589">
    <property type="entry name" value="BRCT_2"/>
    <property type="match status" value="1"/>
</dbReference>
<dbReference type="Proteomes" id="UP000825935">
    <property type="component" value="Chromosome 29"/>
</dbReference>
<evidence type="ECO:0000256" key="3">
    <source>
        <dbReference type="ARBA" id="ARBA00023242"/>
    </source>
</evidence>
<feature type="region of interest" description="Disordered" evidence="4">
    <location>
        <begin position="544"/>
        <end position="586"/>
    </location>
</feature>
<feature type="compositionally biased region" description="Polar residues" evidence="4">
    <location>
        <begin position="666"/>
        <end position="676"/>
    </location>
</feature>